<dbReference type="RefSeq" id="WP_369940663.1">
    <property type="nucleotide sequence ID" value="NZ_JBCLUF010000004.1"/>
</dbReference>
<evidence type="ECO:0000256" key="1">
    <source>
        <dbReference type="ARBA" id="ARBA00004141"/>
    </source>
</evidence>
<dbReference type="Pfam" id="PF05128">
    <property type="entry name" value="DUF697"/>
    <property type="match status" value="1"/>
</dbReference>
<evidence type="ECO:0000256" key="2">
    <source>
        <dbReference type="ARBA" id="ARBA00022692"/>
    </source>
</evidence>
<evidence type="ECO:0000256" key="3">
    <source>
        <dbReference type="ARBA" id="ARBA00022989"/>
    </source>
</evidence>
<keyword evidence="6" id="KW-1185">Reference proteome</keyword>
<comment type="caution">
    <text evidence="5">The sequence shown here is derived from an EMBL/GenBank/DDBJ whole genome shotgun (WGS) entry which is preliminary data.</text>
</comment>
<name>A0ABV4DME0_9LACO</name>
<keyword evidence="2" id="KW-0812">Transmembrane</keyword>
<keyword evidence="3" id="KW-1133">Transmembrane helix</keyword>
<dbReference type="InterPro" id="IPR021147">
    <property type="entry name" value="DUF697"/>
</dbReference>
<organism evidence="5 6">
    <name type="scientific">Ligilactobacillus faecis</name>
    <dbReference type="NCBI Taxonomy" id="762833"/>
    <lineage>
        <taxon>Bacteria</taxon>
        <taxon>Bacillati</taxon>
        <taxon>Bacillota</taxon>
        <taxon>Bacilli</taxon>
        <taxon>Lactobacillales</taxon>
        <taxon>Lactobacillaceae</taxon>
        <taxon>Ligilactobacillus</taxon>
    </lineage>
</organism>
<proteinExistence type="predicted"/>
<sequence>MEEEARSAVHTASVAAGTVALSPIPFSDALALVPIQTTMIVSIYNSYGERISKGVVEGIVKATTATTLGKSLAGSLVKLIPGIGTLAGAALNGGVAVAVTELIGNTLIDKFEDGDSVDEAELMDVINYALKNGLED</sequence>
<protein>
    <submittedName>
        <fullName evidence="5">DUF697 domain-containing protein</fullName>
    </submittedName>
</protein>
<keyword evidence="4" id="KW-0472">Membrane</keyword>
<comment type="subcellular location">
    <subcellularLocation>
        <location evidence="1">Membrane</location>
        <topology evidence="1">Multi-pass membrane protein</topology>
    </subcellularLocation>
</comment>
<evidence type="ECO:0000313" key="5">
    <source>
        <dbReference type="EMBL" id="MEY8661645.1"/>
    </source>
</evidence>
<dbReference type="EMBL" id="JBCLUF010000004">
    <property type="protein sequence ID" value="MEY8661645.1"/>
    <property type="molecule type" value="Genomic_DNA"/>
</dbReference>
<accession>A0ABV4DME0</accession>
<gene>
    <name evidence="5" type="ORF">AALT52_01870</name>
</gene>
<evidence type="ECO:0000256" key="4">
    <source>
        <dbReference type="ARBA" id="ARBA00023136"/>
    </source>
</evidence>
<evidence type="ECO:0000313" key="6">
    <source>
        <dbReference type="Proteomes" id="UP001565236"/>
    </source>
</evidence>
<reference evidence="5 6" key="1">
    <citation type="submission" date="2024-03" db="EMBL/GenBank/DDBJ databases">
        <title>Mouse gut bacterial collection (mGBC) of GemPharmatech.</title>
        <authorList>
            <person name="He Y."/>
            <person name="Dong L."/>
            <person name="Wu D."/>
            <person name="Gao X."/>
            <person name="Lin Z."/>
        </authorList>
    </citation>
    <scope>NUCLEOTIDE SEQUENCE [LARGE SCALE GENOMIC DNA]</scope>
    <source>
        <strain evidence="5 6">15-30</strain>
    </source>
</reference>
<dbReference type="Proteomes" id="UP001565236">
    <property type="component" value="Unassembled WGS sequence"/>
</dbReference>